<keyword evidence="10" id="KW-1185">Reference proteome</keyword>
<dbReference type="InterPro" id="IPR000322">
    <property type="entry name" value="Glyco_hydro_31_TIM"/>
</dbReference>
<dbReference type="InterPro" id="IPR033403">
    <property type="entry name" value="DUF5110"/>
</dbReference>
<dbReference type="GO" id="GO:0090599">
    <property type="term" value="F:alpha-glucosidase activity"/>
    <property type="evidence" value="ECO:0007669"/>
    <property type="project" value="UniProtKB-ARBA"/>
</dbReference>
<dbReference type="GO" id="GO:0030246">
    <property type="term" value="F:carbohydrate binding"/>
    <property type="evidence" value="ECO:0007669"/>
    <property type="project" value="InterPro"/>
</dbReference>
<proteinExistence type="inferred from homology"/>
<comment type="similarity">
    <text evidence="1 4">Belongs to the glycosyl hydrolase 31 family.</text>
</comment>
<dbReference type="Pfam" id="PF13802">
    <property type="entry name" value="Gal_mutarotas_2"/>
    <property type="match status" value="1"/>
</dbReference>
<evidence type="ECO:0000259" key="8">
    <source>
        <dbReference type="Pfam" id="PF21365"/>
    </source>
</evidence>
<dbReference type="SUPFAM" id="SSF74650">
    <property type="entry name" value="Galactose mutarotase-like"/>
    <property type="match status" value="1"/>
</dbReference>
<dbReference type="PANTHER" id="PTHR22762">
    <property type="entry name" value="ALPHA-GLUCOSIDASE"/>
    <property type="match status" value="1"/>
</dbReference>
<dbReference type="Gene3D" id="2.60.40.1760">
    <property type="entry name" value="glycosyl hydrolase (family 31)"/>
    <property type="match status" value="1"/>
</dbReference>
<dbReference type="InterPro" id="IPR030458">
    <property type="entry name" value="Glyco_hydro_31_AS"/>
</dbReference>
<gene>
    <name evidence="9" type="ORF">EL26_19680</name>
</gene>
<evidence type="ECO:0000256" key="1">
    <source>
        <dbReference type="ARBA" id="ARBA00007806"/>
    </source>
</evidence>
<evidence type="ECO:0000259" key="6">
    <source>
        <dbReference type="Pfam" id="PF13802"/>
    </source>
</evidence>
<dbReference type="InterPro" id="IPR017853">
    <property type="entry name" value="GH"/>
</dbReference>
<dbReference type="Pfam" id="PF01055">
    <property type="entry name" value="Glyco_hydro_31_2nd"/>
    <property type="match status" value="1"/>
</dbReference>
<evidence type="ECO:0000313" key="9">
    <source>
        <dbReference type="EMBL" id="KEO81598.1"/>
    </source>
</evidence>
<name>A0A074LP71_9BACL</name>
<evidence type="ECO:0000259" key="5">
    <source>
        <dbReference type="Pfam" id="PF01055"/>
    </source>
</evidence>
<feature type="domain" description="Glycoside hydrolase family 31 N-terminal" evidence="6">
    <location>
        <begin position="45"/>
        <end position="213"/>
    </location>
</feature>
<dbReference type="Pfam" id="PF21365">
    <property type="entry name" value="Glyco_hydro_31_3rd"/>
    <property type="match status" value="1"/>
</dbReference>
<dbReference type="Pfam" id="PF17137">
    <property type="entry name" value="DUF5110"/>
    <property type="match status" value="1"/>
</dbReference>
<dbReference type="SUPFAM" id="SSF51011">
    <property type="entry name" value="Glycosyl hydrolase domain"/>
    <property type="match status" value="1"/>
</dbReference>
<organism evidence="9 10">
    <name type="scientific">Tumebacillus flagellatus</name>
    <dbReference type="NCBI Taxonomy" id="1157490"/>
    <lineage>
        <taxon>Bacteria</taxon>
        <taxon>Bacillati</taxon>
        <taxon>Bacillota</taxon>
        <taxon>Bacilli</taxon>
        <taxon>Bacillales</taxon>
        <taxon>Alicyclobacillaceae</taxon>
        <taxon>Tumebacillus</taxon>
    </lineage>
</organism>
<dbReference type="STRING" id="1157490.EL26_19680"/>
<dbReference type="PROSITE" id="PS00707">
    <property type="entry name" value="GLYCOSYL_HYDROL_F31_2"/>
    <property type="match status" value="1"/>
</dbReference>
<dbReference type="Proteomes" id="UP000027931">
    <property type="component" value="Unassembled WGS sequence"/>
</dbReference>
<evidence type="ECO:0000256" key="4">
    <source>
        <dbReference type="RuleBase" id="RU361185"/>
    </source>
</evidence>
<dbReference type="Gene3D" id="2.60.40.1180">
    <property type="entry name" value="Golgi alpha-mannosidase II"/>
    <property type="match status" value="2"/>
</dbReference>
<dbReference type="PANTHER" id="PTHR22762:SF166">
    <property type="entry name" value="ALPHA-GLUCOSIDASE"/>
    <property type="match status" value="1"/>
</dbReference>
<dbReference type="PROSITE" id="PS00129">
    <property type="entry name" value="GLYCOSYL_HYDROL_F31_1"/>
    <property type="match status" value="1"/>
</dbReference>
<dbReference type="SUPFAM" id="SSF51445">
    <property type="entry name" value="(Trans)glycosidases"/>
    <property type="match status" value="1"/>
</dbReference>
<keyword evidence="3 4" id="KW-0326">Glycosidase</keyword>
<dbReference type="EMBL" id="JMIR01000034">
    <property type="protein sequence ID" value="KEO81598.1"/>
    <property type="molecule type" value="Genomic_DNA"/>
</dbReference>
<feature type="domain" description="Glycoside hydrolase family 31 TIM barrel" evidence="5">
    <location>
        <begin position="254"/>
        <end position="579"/>
    </location>
</feature>
<accession>A0A074LP71</accession>
<evidence type="ECO:0000313" key="10">
    <source>
        <dbReference type="Proteomes" id="UP000027931"/>
    </source>
</evidence>
<keyword evidence="2 4" id="KW-0378">Hydrolase</keyword>
<dbReference type="InterPro" id="IPR011013">
    <property type="entry name" value="Gal_mutarotase_sf_dom"/>
</dbReference>
<reference evidence="9 10" key="1">
    <citation type="journal article" date="2013" name="Int. J. Syst. Evol. Microbiol.">
        <title>Tumebacillus flagellatus sp. nov., an alpha-amylase/pullulanase-producing bacterium isolated from cassava wastewater.</title>
        <authorList>
            <person name="Wang Q."/>
            <person name="Xie N."/>
            <person name="Qin Y."/>
            <person name="Shen N."/>
            <person name="Zhu J."/>
            <person name="Mi H."/>
            <person name="Huang R."/>
        </authorList>
    </citation>
    <scope>NUCLEOTIDE SEQUENCE [LARGE SCALE GENOMIC DNA]</scope>
    <source>
        <strain evidence="9 10">GST4</strain>
    </source>
</reference>
<dbReference type="Gene3D" id="3.20.20.80">
    <property type="entry name" value="Glycosidases"/>
    <property type="match status" value="1"/>
</dbReference>
<dbReference type="InterPro" id="IPR030459">
    <property type="entry name" value="Glyco_hydro_31_CS"/>
</dbReference>
<dbReference type="eggNOG" id="COG1501">
    <property type="taxonomic scope" value="Bacteria"/>
</dbReference>
<feature type="domain" description="DUF5110" evidence="7">
    <location>
        <begin position="688"/>
        <end position="745"/>
    </location>
</feature>
<dbReference type="InterPro" id="IPR048395">
    <property type="entry name" value="Glyco_hydro_31_C"/>
</dbReference>
<sequence length="774" mass="87889">MEGSETIKPEYHKSTTGVEYISVGDLRDHELSGDTYLFSSDNAVISVQFLTDRLFRFKLTRKSRPLTLDFSRVIEPAAKASRAEVVFTDGADAFELKTAALTVTLTKAPFAMRVTDARGRVVSEDAENGYGWTKEHLLFTTKKSQNENFYGFGEKTGHLNKKGTLQSMWNTDVYAPHVPEITELYQSIPFFLATRGDLVYGVFLDNPGKTEFDLNGEDTYKISCHTGDLEYYFLYGPTMKDVVGQYTFLTGRMPIPPKWAIGYHQSRYSYETDLEVRELAQNFRNREIPCDVIYLDIHYMDEYRVFTWHPTRFPQPKKLLSDLRADGFRVVPIVDPGVKKDAKYIVYREGVTHEHFCKYLEGETYHGVVWPGVSAFPDFTNTATQKWWGEKHAGMIADGIEGIWNDMNEPAIFNETKTMDLEVMHGNDGDPKTHGELHNHYGLLMSKATYEGLKEQLGGKRPFVLTRAGYSSIQKYAAVWTGDNRSFWEHLSMSVPMILNMGLSGIAFAGADVGGFAHHSNGELLARWTQVGAFLPYFRNHSAIGFARQEPWSYGEEYEAVIKQYIEMRYVFLPHLYTLFREASVSGMPVVRPLVLEYPQDPKTHNMSDQFLFGDSILIAPIMQPDTDHRAVYLPAGTWIDYHTGEVLEGGRTILAHAPIHVMPMYVKEGAVFATGNVVPHSGVKQDITFHVYAGNGSYRFYEDDAETFAYEEGAYNLLRVEQRVEGSQLVLSWTEEHSGYESADQLAFHIHHRDGRKETLHAAKTDGLLVVNL</sequence>
<evidence type="ECO:0000259" key="7">
    <source>
        <dbReference type="Pfam" id="PF17137"/>
    </source>
</evidence>
<comment type="caution">
    <text evidence="9">The sequence shown here is derived from an EMBL/GenBank/DDBJ whole genome shotgun (WGS) entry which is preliminary data.</text>
</comment>
<dbReference type="RefSeq" id="WP_052036566.1">
    <property type="nucleotide sequence ID" value="NZ_JMIR01000034.1"/>
</dbReference>
<dbReference type="CDD" id="cd06604">
    <property type="entry name" value="GH31_glucosidase_II_MalA"/>
    <property type="match status" value="1"/>
</dbReference>
<evidence type="ECO:0000256" key="2">
    <source>
        <dbReference type="ARBA" id="ARBA00022801"/>
    </source>
</evidence>
<dbReference type="InterPro" id="IPR025887">
    <property type="entry name" value="Glyco_hydro_31_N_dom"/>
</dbReference>
<feature type="domain" description="Glycosyl hydrolase family 31 C-terminal" evidence="8">
    <location>
        <begin position="587"/>
        <end position="672"/>
    </location>
</feature>
<dbReference type="AlphaFoldDB" id="A0A074LP71"/>
<dbReference type="CDD" id="cd14752">
    <property type="entry name" value="GH31_N"/>
    <property type="match status" value="1"/>
</dbReference>
<protein>
    <submittedName>
        <fullName evidence="9">Alpha-glucosidase</fullName>
    </submittedName>
</protein>
<evidence type="ECO:0000256" key="3">
    <source>
        <dbReference type="ARBA" id="ARBA00023295"/>
    </source>
</evidence>
<dbReference type="GO" id="GO:0005975">
    <property type="term" value="P:carbohydrate metabolic process"/>
    <property type="evidence" value="ECO:0007669"/>
    <property type="project" value="InterPro"/>
</dbReference>
<dbReference type="InterPro" id="IPR013780">
    <property type="entry name" value="Glyco_hydro_b"/>
</dbReference>